<dbReference type="Proteomes" id="UP001163046">
    <property type="component" value="Unassembled WGS sequence"/>
</dbReference>
<evidence type="ECO:0000256" key="5">
    <source>
        <dbReference type="ARBA" id="ARBA00022679"/>
    </source>
</evidence>
<evidence type="ECO:0000256" key="7">
    <source>
        <dbReference type="ARBA" id="ARBA00022842"/>
    </source>
</evidence>
<keyword evidence="12" id="KW-1185">Reference proteome</keyword>
<evidence type="ECO:0000259" key="10">
    <source>
        <dbReference type="Pfam" id="PF22600"/>
    </source>
</evidence>
<evidence type="ECO:0000313" key="11">
    <source>
        <dbReference type="EMBL" id="KAJ7382381.1"/>
    </source>
</evidence>
<dbReference type="AlphaFoldDB" id="A0A9W9ZII3"/>
<comment type="subcellular location">
    <subcellularLocation>
        <location evidence="3">Cytoplasm</location>
    </subcellularLocation>
</comment>
<protein>
    <submittedName>
        <fullName evidence="11">Zinc finger, CCHC domain-containing protein</fullName>
    </submittedName>
</protein>
<comment type="cofactor">
    <cofactor evidence="1">
        <name>Mn(2+)</name>
        <dbReference type="ChEBI" id="CHEBI:29035"/>
    </cofactor>
</comment>
<name>A0A9W9ZII3_9CNID</name>
<dbReference type="Gene3D" id="3.30.460.10">
    <property type="entry name" value="Beta Polymerase, domain 2"/>
    <property type="match status" value="1"/>
</dbReference>
<comment type="caution">
    <text evidence="11">The sequence shown here is derived from an EMBL/GenBank/DDBJ whole genome shotgun (WGS) entry which is preliminary data.</text>
</comment>
<dbReference type="Pfam" id="PF22600">
    <property type="entry name" value="MTPAP-like_central"/>
    <property type="match status" value="1"/>
</dbReference>
<evidence type="ECO:0000256" key="8">
    <source>
        <dbReference type="ARBA" id="ARBA00038491"/>
    </source>
</evidence>
<organism evidence="11 12">
    <name type="scientific">Desmophyllum pertusum</name>
    <dbReference type="NCBI Taxonomy" id="174260"/>
    <lineage>
        <taxon>Eukaryota</taxon>
        <taxon>Metazoa</taxon>
        <taxon>Cnidaria</taxon>
        <taxon>Anthozoa</taxon>
        <taxon>Hexacorallia</taxon>
        <taxon>Scleractinia</taxon>
        <taxon>Caryophylliina</taxon>
        <taxon>Caryophylliidae</taxon>
        <taxon>Desmophyllum</taxon>
    </lineage>
</organism>
<comment type="cofactor">
    <cofactor evidence="2">
        <name>Mg(2+)</name>
        <dbReference type="ChEBI" id="CHEBI:18420"/>
    </cofactor>
</comment>
<dbReference type="PANTHER" id="PTHR12271:SF40">
    <property type="entry name" value="POLY(A) RNA POLYMERASE GLD2"/>
    <property type="match status" value="1"/>
</dbReference>
<sequence length="331" mass="37847">MFPRSLTRESLTREIIQRYESVKESEATVNKKRRWYEGLKDNIEQVLPTRQLILVGSSTNGFAIEGSDVDLTMIRTDRFYGLDGGGVQVLRRIRDALRRWTSIETELISTAVVPILKLKDRRENLEGDISVDIQNSIFNTYLQKCYAKMDPRVIPLVVIVKYWAQVSRITGAHDHKLSGFAVVLLVIYYLQKGCWPAVLPSLQNSSPTHFNTSSSASATSDKLNSGSLPSVVTSYTSHNSETLGSLLVGFFNFYCDFNWYQVLSVRLAGPKTVPGFDKKWTRPHIRIEDPFDGKNVTRAVFKYEQFCDMKQAFKRAKQRLAYEHCRLDEIL</sequence>
<dbReference type="OrthoDB" id="2274644at2759"/>
<evidence type="ECO:0000313" key="12">
    <source>
        <dbReference type="Proteomes" id="UP001163046"/>
    </source>
</evidence>
<feature type="domain" description="Poly(A) RNA polymerase mitochondrial-like central palm" evidence="10">
    <location>
        <begin position="11"/>
        <end position="147"/>
    </location>
</feature>
<dbReference type="GO" id="GO:0016779">
    <property type="term" value="F:nucleotidyltransferase activity"/>
    <property type="evidence" value="ECO:0007669"/>
    <property type="project" value="TreeGrafter"/>
</dbReference>
<keyword evidence="6" id="KW-0479">Metal-binding</keyword>
<keyword evidence="5" id="KW-0808">Transferase</keyword>
<feature type="domain" description="PAP-associated" evidence="9">
    <location>
        <begin position="242"/>
        <end position="295"/>
    </location>
</feature>
<accession>A0A9W9ZII3</accession>
<evidence type="ECO:0000256" key="6">
    <source>
        <dbReference type="ARBA" id="ARBA00022723"/>
    </source>
</evidence>
<keyword evidence="4" id="KW-0963">Cytoplasm</keyword>
<gene>
    <name evidence="11" type="primary">PAPD4_2</name>
    <name evidence="11" type="ORF">OS493_035443</name>
</gene>
<evidence type="ECO:0000256" key="4">
    <source>
        <dbReference type="ARBA" id="ARBA00022490"/>
    </source>
</evidence>
<dbReference type="InterPro" id="IPR002058">
    <property type="entry name" value="PAP_assoc"/>
</dbReference>
<evidence type="ECO:0000256" key="3">
    <source>
        <dbReference type="ARBA" id="ARBA00004496"/>
    </source>
</evidence>
<dbReference type="EMBL" id="MU825926">
    <property type="protein sequence ID" value="KAJ7382381.1"/>
    <property type="molecule type" value="Genomic_DNA"/>
</dbReference>
<dbReference type="GO" id="GO:0005737">
    <property type="term" value="C:cytoplasm"/>
    <property type="evidence" value="ECO:0007669"/>
    <property type="project" value="UniProtKB-SubCell"/>
</dbReference>
<dbReference type="InterPro" id="IPR043519">
    <property type="entry name" value="NT_sf"/>
</dbReference>
<proteinExistence type="inferred from homology"/>
<dbReference type="CDD" id="cd05402">
    <property type="entry name" value="NT_PAP_TUTase"/>
    <property type="match status" value="1"/>
</dbReference>
<dbReference type="SUPFAM" id="SSF81301">
    <property type="entry name" value="Nucleotidyltransferase"/>
    <property type="match status" value="1"/>
</dbReference>
<evidence type="ECO:0000259" key="9">
    <source>
        <dbReference type="Pfam" id="PF03828"/>
    </source>
</evidence>
<dbReference type="GO" id="GO:0031123">
    <property type="term" value="P:RNA 3'-end processing"/>
    <property type="evidence" value="ECO:0007669"/>
    <property type="project" value="TreeGrafter"/>
</dbReference>
<dbReference type="InterPro" id="IPR054708">
    <property type="entry name" value="MTPAP-like_central"/>
</dbReference>
<dbReference type="Pfam" id="PF03828">
    <property type="entry name" value="PAP_assoc"/>
    <property type="match status" value="1"/>
</dbReference>
<keyword evidence="7" id="KW-0460">Magnesium</keyword>
<evidence type="ECO:0000256" key="2">
    <source>
        <dbReference type="ARBA" id="ARBA00001946"/>
    </source>
</evidence>
<reference evidence="11" key="1">
    <citation type="submission" date="2023-01" db="EMBL/GenBank/DDBJ databases">
        <title>Genome assembly of the deep-sea coral Lophelia pertusa.</title>
        <authorList>
            <person name="Herrera S."/>
            <person name="Cordes E."/>
        </authorList>
    </citation>
    <scope>NUCLEOTIDE SEQUENCE</scope>
    <source>
        <strain evidence="11">USNM1676648</strain>
        <tissue evidence="11">Polyp</tissue>
    </source>
</reference>
<dbReference type="SUPFAM" id="SSF81631">
    <property type="entry name" value="PAP/OAS1 substrate-binding domain"/>
    <property type="match status" value="1"/>
</dbReference>
<dbReference type="PANTHER" id="PTHR12271">
    <property type="entry name" value="POLY A POLYMERASE CID PAP -RELATED"/>
    <property type="match status" value="1"/>
</dbReference>
<dbReference type="Gene3D" id="1.10.1410.10">
    <property type="match status" value="1"/>
</dbReference>
<comment type="similarity">
    <text evidence="8">Belongs to the DNA polymerase type-B-like family. GLD2 subfamily.</text>
</comment>
<dbReference type="GO" id="GO:0046872">
    <property type="term" value="F:metal ion binding"/>
    <property type="evidence" value="ECO:0007669"/>
    <property type="project" value="UniProtKB-KW"/>
</dbReference>
<evidence type="ECO:0000256" key="1">
    <source>
        <dbReference type="ARBA" id="ARBA00001936"/>
    </source>
</evidence>